<keyword evidence="10" id="KW-1185">Reference proteome</keyword>
<reference evidence="9 10" key="1">
    <citation type="submission" date="2020-03" db="EMBL/GenBank/DDBJ databases">
        <title>Draft Genome Sequence of Cudoniella acicularis.</title>
        <authorList>
            <person name="Buettner E."/>
            <person name="Kellner H."/>
        </authorList>
    </citation>
    <scope>NUCLEOTIDE SEQUENCE [LARGE SCALE GENOMIC DNA]</scope>
    <source>
        <strain evidence="9 10">DSM 108380</strain>
    </source>
</reference>
<comment type="similarity">
    <text evidence="5">Belongs to the SAT4 family.</text>
</comment>
<dbReference type="InterPro" id="IPR049326">
    <property type="entry name" value="Rhodopsin_dom_fungi"/>
</dbReference>
<feature type="transmembrane region" description="Helical" evidence="7">
    <location>
        <begin position="233"/>
        <end position="256"/>
    </location>
</feature>
<accession>A0A8H4W225</accession>
<dbReference type="GO" id="GO:0016020">
    <property type="term" value="C:membrane"/>
    <property type="evidence" value="ECO:0007669"/>
    <property type="project" value="UniProtKB-SubCell"/>
</dbReference>
<evidence type="ECO:0000256" key="3">
    <source>
        <dbReference type="ARBA" id="ARBA00022989"/>
    </source>
</evidence>
<evidence type="ECO:0000259" key="8">
    <source>
        <dbReference type="Pfam" id="PF20684"/>
    </source>
</evidence>
<keyword evidence="2 7" id="KW-0812">Transmembrane</keyword>
<evidence type="ECO:0000256" key="7">
    <source>
        <dbReference type="SAM" id="Phobius"/>
    </source>
</evidence>
<dbReference type="InterPro" id="IPR052337">
    <property type="entry name" value="SAT4-like"/>
</dbReference>
<feature type="transmembrane region" description="Helical" evidence="7">
    <location>
        <begin position="39"/>
        <end position="63"/>
    </location>
</feature>
<dbReference type="EMBL" id="JAAMPI010000458">
    <property type="protein sequence ID" value="KAF4631288.1"/>
    <property type="molecule type" value="Genomic_DNA"/>
</dbReference>
<dbReference type="Pfam" id="PF20684">
    <property type="entry name" value="Fung_rhodopsin"/>
    <property type="match status" value="1"/>
</dbReference>
<dbReference type="Proteomes" id="UP000566819">
    <property type="component" value="Unassembled WGS sequence"/>
</dbReference>
<feature type="transmembrane region" description="Helical" evidence="7">
    <location>
        <begin position="83"/>
        <end position="101"/>
    </location>
</feature>
<feature type="transmembrane region" description="Helical" evidence="7">
    <location>
        <begin position="113"/>
        <end position="135"/>
    </location>
</feature>
<organism evidence="9 10">
    <name type="scientific">Cudoniella acicularis</name>
    <dbReference type="NCBI Taxonomy" id="354080"/>
    <lineage>
        <taxon>Eukaryota</taxon>
        <taxon>Fungi</taxon>
        <taxon>Dikarya</taxon>
        <taxon>Ascomycota</taxon>
        <taxon>Pezizomycotina</taxon>
        <taxon>Leotiomycetes</taxon>
        <taxon>Helotiales</taxon>
        <taxon>Tricladiaceae</taxon>
        <taxon>Cudoniella</taxon>
    </lineage>
</organism>
<comment type="caution">
    <text evidence="9">The sequence shown here is derived from an EMBL/GenBank/DDBJ whole genome shotgun (WGS) entry which is preliminary data.</text>
</comment>
<gene>
    <name evidence="9" type="ORF">G7Y89_g6841</name>
</gene>
<dbReference type="OrthoDB" id="10017208at2759"/>
<evidence type="ECO:0000256" key="5">
    <source>
        <dbReference type="ARBA" id="ARBA00038359"/>
    </source>
</evidence>
<protein>
    <recommendedName>
        <fullName evidence="8">Rhodopsin domain-containing protein</fullName>
    </recommendedName>
</protein>
<evidence type="ECO:0000256" key="1">
    <source>
        <dbReference type="ARBA" id="ARBA00004141"/>
    </source>
</evidence>
<keyword evidence="3 7" id="KW-1133">Transmembrane helix</keyword>
<comment type="subcellular location">
    <subcellularLocation>
        <location evidence="1">Membrane</location>
        <topology evidence="1">Multi-pass membrane protein</topology>
    </subcellularLocation>
</comment>
<evidence type="ECO:0000256" key="4">
    <source>
        <dbReference type="ARBA" id="ARBA00023136"/>
    </source>
</evidence>
<feature type="domain" description="Rhodopsin" evidence="8">
    <location>
        <begin position="23"/>
        <end position="258"/>
    </location>
</feature>
<keyword evidence="4 7" id="KW-0472">Membrane</keyword>
<feature type="transmembrane region" description="Helical" evidence="7">
    <location>
        <begin position="191"/>
        <end position="213"/>
    </location>
</feature>
<sequence length="374" mass="41812">MVATIPVAVDAFLITLATVAIVLRFISRKLSGANFWYDDWLCLAALPFCITIDLSFWVAAYHGFGKHGGDSTFFQHVLYFDEVWYNLGITFTKLSVLCFYYRIFSITRPFRISLWVVGGLCVAWLIALTVASILQCDPIEKYWHRTIPGTCVYQYGFFLGQAIPNIILDFALLFLPMVPLWKLRMQSHQKWALTIVFILGYTNPMISVLRIVSFIQLGPDTGRDINYNFIGPALWSAAEVSVAIFSCSIPSLTYIFRRAVVFLAPSLKTDVETPKRTIKGIDGVKPATFGSIPSRNLKLHRTGSFKRLEDESCQSDTELGILRPTAKPSISAGPESMRKEGKADNYSGPAKQIQVRSDVDVSFEDEAVKAGATV</sequence>
<feature type="transmembrane region" description="Helical" evidence="7">
    <location>
        <begin position="6"/>
        <end position="27"/>
    </location>
</feature>
<feature type="transmembrane region" description="Helical" evidence="7">
    <location>
        <begin position="155"/>
        <end position="179"/>
    </location>
</feature>
<dbReference type="PANTHER" id="PTHR33048">
    <property type="entry name" value="PTH11-LIKE INTEGRAL MEMBRANE PROTEIN (AFU_ORTHOLOGUE AFUA_5G11245)"/>
    <property type="match status" value="1"/>
</dbReference>
<evidence type="ECO:0000256" key="2">
    <source>
        <dbReference type="ARBA" id="ARBA00022692"/>
    </source>
</evidence>
<evidence type="ECO:0000313" key="10">
    <source>
        <dbReference type="Proteomes" id="UP000566819"/>
    </source>
</evidence>
<name>A0A8H4W225_9HELO</name>
<feature type="region of interest" description="Disordered" evidence="6">
    <location>
        <begin position="324"/>
        <end position="351"/>
    </location>
</feature>
<dbReference type="AlphaFoldDB" id="A0A8H4W225"/>
<evidence type="ECO:0000313" key="9">
    <source>
        <dbReference type="EMBL" id="KAF4631288.1"/>
    </source>
</evidence>
<evidence type="ECO:0000256" key="6">
    <source>
        <dbReference type="SAM" id="MobiDB-lite"/>
    </source>
</evidence>
<dbReference type="PANTHER" id="PTHR33048:SF47">
    <property type="entry name" value="INTEGRAL MEMBRANE PROTEIN-RELATED"/>
    <property type="match status" value="1"/>
</dbReference>
<proteinExistence type="inferred from homology"/>